<evidence type="ECO:0000256" key="3">
    <source>
        <dbReference type="ARBA" id="ARBA00022801"/>
    </source>
</evidence>
<dbReference type="PANTHER" id="PTHR21231">
    <property type="entry name" value="XPA-BINDING PROTEIN 1-RELATED"/>
    <property type="match status" value="1"/>
</dbReference>
<evidence type="ECO:0000313" key="6">
    <source>
        <dbReference type="Proteomes" id="UP000183080"/>
    </source>
</evidence>
<dbReference type="Pfam" id="PF03029">
    <property type="entry name" value="ATP_bind_1"/>
    <property type="match status" value="1"/>
</dbReference>
<keyword evidence="2" id="KW-0547">Nucleotide-binding</keyword>
<name>A0A1J5T5H3_9ARCH</name>
<dbReference type="Gene3D" id="3.40.50.300">
    <property type="entry name" value="P-loop containing nucleotide triphosphate hydrolases"/>
    <property type="match status" value="1"/>
</dbReference>
<evidence type="ECO:0000256" key="1">
    <source>
        <dbReference type="ARBA" id="ARBA00005290"/>
    </source>
</evidence>
<keyword evidence="4" id="KW-0342">GTP-binding</keyword>
<dbReference type="GO" id="GO:0005525">
    <property type="term" value="F:GTP binding"/>
    <property type="evidence" value="ECO:0007669"/>
    <property type="project" value="UniProtKB-KW"/>
</dbReference>
<evidence type="ECO:0000313" key="5">
    <source>
        <dbReference type="EMBL" id="OIR16138.1"/>
    </source>
</evidence>
<dbReference type="InterPro" id="IPR004130">
    <property type="entry name" value="Gpn"/>
</dbReference>
<keyword evidence="3" id="KW-0378">Hydrolase</keyword>
<dbReference type="SUPFAM" id="SSF52540">
    <property type="entry name" value="P-loop containing nucleoside triphosphate hydrolases"/>
    <property type="match status" value="1"/>
</dbReference>
<evidence type="ECO:0008006" key="7">
    <source>
        <dbReference type="Google" id="ProtNLM"/>
    </source>
</evidence>
<sequence length="259" mass="28356">MDHTALLYFVGPAGAGKSTLVATLQEWMQHYRYDGVAINLDPGSETVAYEAAIDVREKFTVSQIMEEYSLGPNGAQVVCADLLAVELDWIKEQVDEINCDYFLVDTPGQTELFLYREASKVLVENVSPRAGIVLLLDPLLSRTPDGFVTQLLLASAAHLRFPIPMFPVLTKCDLLKPEEVDNVREWAANLDKLAMDMPNLSGMSGVLSSELLKVLQVLALESNLLAVSSKEGEGMDDLYSIVQSTFAGGDDLEAHTDSN</sequence>
<dbReference type="InterPro" id="IPR027417">
    <property type="entry name" value="P-loop_NTPase"/>
</dbReference>
<organism evidence="5 6">
    <name type="scientific">Marine Group III euryarchaeote CG-Epi1</name>
    <dbReference type="NCBI Taxonomy" id="1888995"/>
    <lineage>
        <taxon>Archaea</taxon>
        <taxon>Methanobacteriati</taxon>
        <taxon>Thermoplasmatota</taxon>
        <taxon>Thermoplasmata</taxon>
        <taxon>Candidatus Thermoprofundales</taxon>
    </lineage>
</organism>
<dbReference type="STRING" id="1888995.BD935_03340"/>
<dbReference type="Proteomes" id="UP000183080">
    <property type="component" value="Unassembled WGS sequence"/>
</dbReference>
<gene>
    <name evidence="5" type="ORF">BD935_03340</name>
</gene>
<dbReference type="AlphaFoldDB" id="A0A1J5T5H3"/>
<comment type="caution">
    <text evidence="5">The sequence shown here is derived from an EMBL/GenBank/DDBJ whole genome shotgun (WGS) entry which is preliminary data.</text>
</comment>
<accession>A0A1J5T5H3</accession>
<comment type="similarity">
    <text evidence="1">Belongs to the GPN-loop GTPase family.</text>
</comment>
<evidence type="ECO:0000256" key="2">
    <source>
        <dbReference type="ARBA" id="ARBA00022741"/>
    </source>
</evidence>
<reference evidence="5 6" key="1">
    <citation type="submission" date="2016-08" db="EMBL/GenBank/DDBJ databases">
        <title>New Insights into Marine Group III Euryarchaeota, from dark to light.</title>
        <authorList>
            <person name="Haro-Moreno J.M."/>
            <person name="Rodriguez-Valera F."/>
            <person name="Lopez-Garcia P."/>
            <person name="Moreira D."/>
            <person name="Martin-Cuadrado A.B."/>
        </authorList>
    </citation>
    <scope>NUCLEOTIDE SEQUENCE [LARGE SCALE GENOMIC DNA]</scope>
    <source>
        <strain evidence="5">CG-Epi1</strain>
    </source>
</reference>
<evidence type="ECO:0000256" key="4">
    <source>
        <dbReference type="ARBA" id="ARBA00023134"/>
    </source>
</evidence>
<dbReference type="EMBL" id="MIZA01000025">
    <property type="protein sequence ID" value="OIR16138.1"/>
    <property type="molecule type" value="Genomic_DNA"/>
</dbReference>
<dbReference type="PANTHER" id="PTHR21231:SF8">
    <property type="entry name" value="GPN-LOOP GTPASE 1"/>
    <property type="match status" value="1"/>
</dbReference>
<proteinExistence type="inferred from homology"/>
<protein>
    <recommendedName>
        <fullName evidence="7">GTPase</fullName>
    </recommendedName>
</protein>
<dbReference type="GO" id="GO:0003924">
    <property type="term" value="F:GTPase activity"/>
    <property type="evidence" value="ECO:0007669"/>
    <property type="project" value="TreeGrafter"/>
</dbReference>